<evidence type="ECO:0000313" key="1">
    <source>
        <dbReference type="EMBL" id="KAH3853475.1"/>
    </source>
</evidence>
<protein>
    <submittedName>
        <fullName evidence="1">Uncharacterized protein</fullName>
    </submittedName>
</protein>
<comment type="caution">
    <text evidence="1">The sequence shown here is derived from an EMBL/GenBank/DDBJ whole genome shotgun (WGS) entry which is preliminary data.</text>
</comment>
<keyword evidence="2" id="KW-1185">Reference proteome</keyword>
<proteinExistence type="predicted"/>
<reference evidence="1" key="2">
    <citation type="submission" date="2020-11" db="EMBL/GenBank/DDBJ databases">
        <authorList>
            <person name="McCartney M.A."/>
            <person name="Auch B."/>
            <person name="Kono T."/>
            <person name="Mallez S."/>
            <person name="Becker A."/>
            <person name="Gohl D.M."/>
            <person name="Silverstein K.A.T."/>
            <person name="Koren S."/>
            <person name="Bechman K.B."/>
            <person name="Herman A."/>
            <person name="Abrahante J.E."/>
            <person name="Garbe J."/>
        </authorList>
    </citation>
    <scope>NUCLEOTIDE SEQUENCE</scope>
    <source>
        <strain evidence="1">Duluth1</strain>
        <tissue evidence="1">Whole animal</tissue>
    </source>
</reference>
<dbReference type="AlphaFoldDB" id="A0A9D4L7I6"/>
<gene>
    <name evidence="1" type="ORF">DPMN_095999</name>
</gene>
<dbReference type="Proteomes" id="UP000828390">
    <property type="component" value="Unassembled WGS sequence"/>
</dbReference>
<evidence type="ECO:0000313" key="2">
    <source>
        <dbReference type="Proteomes" id="UP000828390"/>
    </source>
</evidence>
<reference evidence="1" key="1">
    <citation type="journal article" date="2019" name="bioRxiv">
        <title>The Genome of the Zebra Mussel, Dreissena polymorpha: A Resource for Invasive Species Research.</title>
        <authorList>
            <person name="McCartney M.A."/>
            <person name="Auch B."/>
            <person name="Kono T."/>
            <person name="Mallez S."/>
            <person name="Zhang Y."/>
            <person name="Obille A."/>
            <person name="Becker A."/>
            <person name="Abrahante J.E."/>
            <person name="Garbe J."/>
            <person name="Badalamenti J.P."/>
            <person name="Herman A."/>
            <person name="Mangelson H."/>
            <person name="Liachko I."/>
            <person name="Sullivan S."/>
            <person name="Sone E.D."/>
            <person name="Koren S."/>
            <person name="Silverstein K.A.T."/>
            <person name="Beckman K.B."/>
            <person name="Gohl D.M."/>
        </authorList>
    </citation>
    <scope>NUCLEOTIDE SEQUENCE</scope>
    <source>
        <strain evidence="1">Duluth1</strain>
        <tissue evidence="1">Whole animal</tissue>
    </source>
</reference>
<dbReference type="EMBL" id="JAIWYP010000003">
    <property type="protein sequence ID" value="KAH3853475.1"/>
    <property type="molecule type" value="Genomic_DNA"/>
</dbReference>
<accession>A0A9D4L7I6</accession>
<name>A0A9D4L7I6_DREPO</name>
<organism evidence="1 2">
    <name type="scientific">Dreissena polymorpha</name>
    <name type="common">Zebra mussel</name>
    <name type="synonym">Mytilus polymorpha</name>
    <dbReference type="NCBI Taxonomy" id="45954"/>
    <lineage>
        <taxon>Eukaryota</taxon>
        <taxon>Metazoa</taxon>
        <taxon>Spiralia</taxon>
        <taxon>Lophotrochozoa</taxon>
        <taxon>Mollusca</taxon>
        <taxon>Bivalvia</taxon>
        <taxon>Autobranchia</taxon>
        <taxon>Heteroconchia</taxon>
        <taxon>Euheterodonta</taxon>
        <taxon>Imparidentia</taxon>
        <taxon>Neoheterodontei</taxon>
        <taxon>Myida</taxon>
        <taxon>Dreissenoidea</taxon>
        <taxon>Dreissenidae</taxon>
        <taxon>Dreissena</taxon>
    </lineage>
</organism>
<sequence>MCHTSSEQSSVVSTSVIDMITVINLFFHVTKSIEQNSFRSQSLIQESCLQSHSCDSIETAKLNSEIDSKGRCPVFQRDLAVTFLNSASVFTVAVLNLSTYELDLKTNTTLGIKPLTLQSICGHHIN</sequence>